<dbReference type="EMBL" id="CM029052">
    <property type="protein sequence ID" value="KAG2556550.1"/>
    <property type="molecule type" value="Genomic_DNA"/>
</dbReference>
<feature type="region of interest" description="Disordered" evidence="1">
    <location>
        <begin position="82"/>
        <end position="105"/>
    </location>
</feature>
<evidence type="ECO:0000313" key="3">
    <source>
        <dbReference type="EMBL" id="KAG2556550.1"/>
    </source>
</evidence>
<keyword evidence="4" id="KW-1185">Reference proteome</keyword>
<accession>A0A8T0P4H5</accession>
<evidence type="ECO:0000313" key="4">
    <source>
        <dbReference type="Proteomes" id="UP000823388"/>
    </source>
</evidence>
<dbReference type="AlphaFoldDB" id="A0A8T0P4H5"/>
<name>A0A8T0P4H5_PANVG</name>
<organism evidence="3 4">
    <name type="scientific">Panicum virgatum</name>
    <name type="common">Blackwell switchgrass</name>
    <dbReference type="NCBI Taxonomy" id="38727"/>
    <lineage>
        <taxon>Eukaryota</taxon>
        <taxon>Viridiplantae</taxon>
        <taxon>Streptophyta</taxon>
        <taxon>Embryophyta</taxon>
        <taxon>Tracheophyta</taxon>
        <taxon>Spermatophyta</taxon>
        <taxon>Magnoliopsida</taxon>
        <taxon>Liliopsida</taxon>
        <taxon>Poales</taxon>
        <taxon>Poaceae</taxon>
        <taxon>PACMAD clade</taxon>
        <taxon>Panicoideae</taxon>
        <taxon>Panicodae</taxon>
        <taxon>Paniceae</taxon>
        <taxon>Panicinae</taxon>
        <taxon>Panicum</taxon>
        <taxon>Panicum sect. Hiantes</taxon>
    </lineage>
</organism>
<evidence type="ECO:0000256" key="1">
    <source>
        <dbReference type="SAM" id="MobiDB-lite"/>
    </source>
</evidence>
<feature type="chain" id="PRO_5035892386" evidence="2">
    <location>
        <begin position="28"/>
        <end position="105"/>
    </location>
</feature>
<comment type="caution">
    <text evidence="3">The sequence shown here is derived from an EMBL/GenBank/DDBJ whole genome shotgun (WGS) entry which is preliminary data.</text>
</comment>
<reference evidence="3" key="1">
    <citation type="submission" date="2020-05" db="EMBL/GenBank/DDBJ databases">
        <title>WGS assembly of Panicum virgatum.</title>
        <authorList>
            <person name="Lovell J.T."/>
            <person name="Jenkins J."/>
            <person name="Shu S."/>
            <person name="Juenger T.E."/>
            <person name="Schmutz J."/>
        </authorList>
    </citation>
    <scope>NUCLEOTIDE SEQUENCE</scope>
    <source>
        <strain evidence="3">AP13</strain>
    </source>
</reference>
<keyword evidence="2" id="KW-0732">Signal</keyword>
<proteinExistence type="predicted"/>
<protein>
    <submittedName>
        <fullName evidence="3">Uncharacterized protein</fullName>
    </submittedName>
</protein>
<feature type="signal peptide" evidence="2">
    <location>
        <begin position="1"/>
        <end position="27"/>
    </location>
</feature>
<evidence type="ECO:0000256" key="2">
    <source>
        <dbReference type="SAM" id="SignalP"/>
    </source>
</evidence>
<dbReference type="Proteomes" id="UP000823388">
    <property type="component" value="Chromosome 8N"/>
</dbReference>
<sequence>MGMVCLQVAAAMLVLIMYSTLLSTTKADEVRCGTLQKKCDSTNCNKLQCRHSYGNHHFERVYCKVIVPFDHQCCCEFKMHSRPPQAGHHPSPASRQLNPVPPSFI</sequence>
<gene>
    <name evidence="3" type="ORF">PVAP13_8NG188600</name>
</gene>